<keyword evidence="2" id="KW-1185">Reference proteome</keyword>
<reference evidence="1 2" key="1">
    <citation type="submission" date="2016-06" db="EMBL/GenBank/DDBJ databases">
        <title>Evolution of pathogenesis and genome organization in the Tremellales.</title>
        <authorList>
            <person name="Cuomo C."/>
            <person name="Litvintseva A."/>
            <person name="Heitman J."/>
            <person name="Chen Y."/>
            <person name="Sun S."/>
            <person name="Springer D."/>
            <person name="Dromer F."/>
            <person name="Young S."/>
            <person name="Zeng Q."/>
            <person name="Chapman S."/>
            <person name="Gujja S."/>
            <person name="Saif S."/>
            <person name="Birren B."/>
        </authorList>
    </citation>
    <scope>NUCLEOTIDE SEQUENCE [LARGE SCALE GENOMIC DNA]</scope>
    <source>
        <strain evidence="1 2">CBS 6039</strain>
    </source>
</reference>
<name>A0A1E3HQD0_9TREE</name>
<dbReference type="AlphaFoldDB" id="A0A1E3HQD0"/>
<proteinExistence type="predicted"/>
<dbReference type="RefSeq" id="XP_018993381.1">
    <property type="nucleotide sequence ID" value="XM_019137945.1"/>
</dbReference>
<comment type="caution">
    <text evidence="1">The sequence shown here is derived from an EMBL/GenBank/DDBJ whole genome shotgun (WGS) entry which is preliminary data.</text>
</comment>
<protein>
    <submittedName>
        <fullName evidence="1">Uncharacterized protein</fullName>
    </submittedName>
</protein>
<dbReference type="GeneID" id="30155287"/>
<sequence>MSVPVTSYRSFQSCFKAGFEDDPDWRPSNFYRAPAGVILGTEPKEDRTTWPETGHPGPEITAFILSLLGYDSIQGDLSRKTVTVVRNEFMESCGTGQEVVDALEAANKMDRLLWERFDDEPHDWLAKSFEEGNTEALWTRQHDLIVELEDDYQNVQVLNVDREGMGPYMN</sequence>
<organism evidence="1 2">
    <name type="scientific">Cryptococcus amylolentus CBS 6039</name>
    <dbReference type="NCBI Taxonomy" id="1295533"/>
    <lineage>
        <taxon>Eukaryota</taxon>
        <taxon>Fungi</taxon>
        <taxon>Dikarya</taxon>
        <taxon>Basidiomycota</taxon>
        <taxon>Agaricomycotina</taxon>
        <taxon>Tremellomycetes</taxon>
        <taxon>Tremellales</taxon>
        <taxon>Cryptococcaceae</taxon>
        <taxon>Cryptococcus</taxon>
    </lineage>
</organism>
<evidence type="ECO:0000313" key="2">
    <source>
        <dbReference type="Proteomes" id="UP000094065"/>
    </source>
</evidence>
<evidence type="ECO:0000313" key="1">
    <source>
        <dbReference type="EMBL" id="ODN78335.1"/>
    </source>
</evidence>
<accession>A0A1E3HQD0</accession>
<dbReference type="EMBL" id="AWGJ01000006">
    <property type="protein sequence ID" value="ODN78335.1"/>
    <property type="molecule type" value="Genomic_DNA"/>
</dbReference>
<gene>
    <name evidence="1" type="ORF">L202_03978</name>
</gene>
<dbReference type="Proteomes" id="UP000094065">
    <property type="component" value="Unassembled WGS sequence"/>
</dbReference>